<evidence type="ECO:0000313" key="2">
    <source>
        <dbReference type="Proteomes" id="UP000594262"/>
    </source>
</evidence>
<reference evidence="1" key="1">
    <citation type="submission" date="2021-01" db="UniProtKB">
        <authorList>
            <consortium name="EnsemblMetazoa"/>
        </authorList>
    </citation>
    <scope>IDENTIFICATION</scope>
</reference>
<evidence type="ECO:0000313" key="1">
    <source>
        <dbReference type="EnsemblMetazoa" id="CLYHEMP004922.1"/>
    </source>
</evidence>
<accession>A0A7M5UVQ2</accession>
<dbReference type="Proteomes" id="UP000594262">
    <property type="component" value="Unplaced"/>
</dbReference>
<name>A0A7M5UVQ2_9CNID</name>
<protein>
    <submittedName>
        <fullName evidence="1">Uncharacterized protein</fullName>
    </submittedName>
</protein>
<dbReference type="Gene3D" id="3.90.70.120">
    <property type="match status" value="1"/>
</dbReference>
<sequence>MISIEAYRACIGSFAFTAQRNVKGVCKSIVIDSFLCNNAIFQIFRPMRFVALLFFLFVAIPKSYEITFFETPLVFLHLSRNGMFVPYPNVTYGLIDSNLIFMKVNYTLLLSGDIELNPGPRTDNSKIVQGNFNQAHEMFGVSADKQSATNSLFSICWTKVRKINIWKDFDLDFILHSGDEIFKDTSLNRSLTIDEIPQRVVI</sequence>
<dbReference type="EnsemblMetazoa" id="CLYHEMT004922.1">
    <property type="protein sequence ID" value="CLYHEMP004922.1"/>
    <property type="gene ID" value="CLYHEMG004922"/>
</dbReference>
<keyword evidence="2" id="KW-1185">Reference proteome</keyword>
<organism evidence="1 2">
    <name type="scientific">Clytia hemisphaerica</name>
    <dbReference type="NCBI Taxonomy" id="252671"/>
    <lineage>
        <taxon>Eukaryota</taxon>
        <taxon>Metazoa</taxon>
        <taxon>Cnidaria</taxon>
        <taxon>Hydrozoa</taxon>
        <taxon>Hydroidolina</taxon>
        <taxon>Leptothecata</taxon>
        <taxon>Obeliida</taxon>
        <taxon>Clytiidae</taxon>
        <taxon>Clytia</taxon>
    </lineage>
</organism>
<dbReference type="AlphaFoldDB" id="A0A7M5UVQ2"/>
<proteinExistence type="predicted"/>